<organism evidence="2 3">
    <name type="scientific">Dethiosulfovibrio marinus</name>
    <dbReference type="NCBI Taxonomy" id="133532"/>
    <lineage>
        <taxon>Bacteria</taxon>
        <taxon>Thermotogati</taxon>
        <taxon>Synergistota</taxon>
        <taxon>Synergistia</taxon>
        <taxon>Synergistales</taxon>
        <taxon>Dethiosulfovibrionaceae</taxon>
        <taxon>Dethiosulfovibrio</taxon>
    </lineage>
</organism>
<accession>A0ABS9EQY9</accession>
<protein>
    <submittedName>
        <fullName evidence="2">Helix-turn-helix domain-containing protein</fullName>
    </submittedName>
</protein>
<name>A0ABS9EQY9_9BACT</name>
<dbReference type="EMBL" id="JAKGUD010000019">
    <property type="protein sequence ID" value="MCF4143608.1"/>
    <property type="molecule type" value="Genomic_DNA"/>
</dbReference>
<keyword evidence="3" id="KW-1185">Reference proteome</keyword>
<dbReference type="RefSeq" id="WP_236100362.1">
    <property type="nucleotide sequence ID" value="NZ_JAKGUD010000019.1"/>
</dbReference>
<gene>
    <name evidence="2" type="ORF">L2W38_12395</name>
</gene>
<sequence>MFGSVIKSARKAQRMTQEQLARKVGCTRTTVCDWEGEKYPPTDVQKIAALEKGLELPACSLYMELAGIMKEEARPHVIVPPDLKTLQRRLCDLIGAIEKLHSECDTPEEVMRLLLDVGDNGEINHPENRAFIDLLETLAPLAGEILRSIRRGERVAS</sequence>
<dbReference type="SUPFAM" id="SSF47413">
    <property type="entry name" value="lambda repressor-like DNA-binding domains"/>
    <property type="match status" value="1"/>
</dbReference>
<dbReference type="CDD" id="cd00093">
    <property type="entry name" value="HTH_XRE"/>
    <property type="match status" value="1"/>
</dbReference>
<reference evidence="2 3" key="1">
    <citation type="submission" date="2022-01" db="EMBL/GenBank/DDBJ databases">
        <title>Dethiosulfovibrio faecalis sp. nov., a novel proteolytic, non-sulfur-reducing bacterium isolated from a marine aquaculture solid waste bioreactor.</title>
        <authorList>
            <person name="Grabowski S."/>
            <person name="Apolinario E."/>
            <person name="Schneider N."/>
            <person name="Marshall C.W."/>
            <person name="Sowers K.R."/>
        </authorList>
    </citation>
    <scope>NUCLEOTIDE SEQUENCE [LARGE SCALE GENOMIC DNA]</scope>
    <source>
        <strain evidence="2 3">DSM 12537</strain>
    </source>
</reference>
<dbReference type="Gene3D" id="1.10.260.40">
    <property type="entry name" value="lambda repressor-like DNA-binding domains"/>
    <property type="match status" value="1"/>
</dbReference>
<dbReference type="InterPro" id="IPR001387">
    <property type="entry name" value="Cro/C1-type_HTH"/>
</dbReference>
<proteinExistence type="predicted"/>
<feature type="domain" description="HTH cro/C1-type" evidence="1">
    <location>
        <begin position="6"/>
        <end position="61"/>
    </location>
</feature>
<dbReference type="Pfam" id="PF01381">
    <property type="entry name" value="HTH_3"/>
    <property type="match status" value="1"/>
</dbReference>
<dbReference type="PROSITE" id="PS50943">
    <property type="entry name" value="HTH_CROC1"/>
    <property type="match status" value="1"/>
</dbReference>
<evidence type="ECO:0000313" key="2">
    <source>
        <dbReference type="EMBL" id="MCF4143608.1"/>
    </source>
</evidence>
<comment type="caution">
    <text evidence="2">The sequence shown here is derived from an EMBL/GenBank/DDBJ whole genome shotgun (WGS) entry which is preliminary data.</text>
</comment>
<dbReference type="Proteomes" id="UP001200430">
    <property type="component" value="Unassembled WGS sequence"/>
</dbReference>
<evidence type="ECO:0000259" key="1">
    <source>
        <dbReference type="PROSITE" id="PS50943"/>
    </source>
</evidence>
<dbReference type="InterPro" id="IPR010982">
    <property type="entry name" value="Lambda_DNA-bd_dom_sf"/>
</dbReference>
<evidence type="ECO:0000313" key="3">
    <source>
        <dbReference type="Proteomes" id="UP001200430"/>
    </source>
</evidence>
<dbReference type="SMART" id="SM00530">
    <property type="entry name" value="HTH_XRE"/>
    <property type="match status" value="1"/>
</dbReference>